<dbReference type="AlphaFoldDB" id="M3AV96"/>
<proteinExistence type="predicted"/>
<organism evidence="1 2">
    <name type="scientific">Pseudocercospora fijiensis (strain CIRAD86)</name>
    <name type="common">Black leaf streak disease fungus</name>
    <name type="synonym">Mycosphaerella fijiensis</name>
    <dbReference type="NCBI Taxonomy" id="383855"/>
    <lineage>
        <taxon>Eukaryota</taxon>
        <taxon>Fungi</taxon>
        <taxon>Dikarya</taxon>
        <taxon>Ascomycota</taxon>
        <taxon>Pezizomycotina</taxon>
        <taxon>Dothideomycetes</taxon>
        <taxon>Dothideomycetidae</taxon>
        <taxon>Mycosphaerellales</taxon>
        <taxon>Mycosphaerellaceae</taxon>
        <taxon>Pseudocercospora</taxon>
    </lineage>
</organism>
<name>M3AV96_PSEFD</name>
<dbReference type="KEGG" id="pfj:MYCFIDRAFT_208242"/>
<dbReference type="GeneID" id="19336659"/>
<dbReference type="Proteomes" id="UP000016932">
    <property type="component" value="Unassembled WGS sequence"/>
</dbReference>
<dbReference type="RefSeq" id="XP_007928372.1">
    <property type="nucleotide sequence ID" value="XM_007930181.1"/>
</dbReference>
<evidence type="ECO:0000313" key="1">
    <source>
        <dbReference type="EMBL" id="EME81083.1"/>
    </source>
</evidence>
<gene>
    <name evidence="1" type="ORF">MYCFIDRAFT_208242</name>
</gene>
<accession>M3AV96</accession>
<dbReference type="VEuPathDB" id="FungiDB:MYCFIDRAFT_208242"/>
<dbReference type="EMBL" id="KB446560">
    <property type="protein sequence ID" value="EME81083.1"/>
    <property type="molecule type" value="Genomic_DNA"/>
</dbReference>
<evidence type="ECO:0000313" key="2">
    <source>
        <dbReference type="Proteomes" id="UP000016932"/>
    </source>
</evidence>
<dbReference type="HOGENOM" id="CLU_1687453_0_0_1"/>
<reference evidence="1 2" key="1">
    <citation type="journal article" date="2012" name="PLoS Pathog.">
        <title>Diverse lifestyles and strategies of plant pathogenesis encoded in the genomes of eighteen Dothideomycetes fungi.</title>
        <authorList>
            <person name="Ohm R.A."/>
            <person name="Feau N."/>
            <person name="Henrissat B."/>
            <person name="Schoch C.L."/>
            <person name="Horwitz B.A."/>
            <person name="Barry K.W."/>
            <person name="Condon B.J."/>
            <person name="Copeland A.C."/>
            <person name="Dhillon B."/>
            <person name="Glaser F."/>
            <person name="Hesse C.N."/>
            <person name="Kosti I."/>
            <person name="LaButti K."/>
            <person name="Lindquist E.A."/>
            <person name="Lucas S."/>
            <person name="Salamov A.A."/>
            <person name="Bradshaw R.E."/>
            <person name="Ciuffetti L."/>
            <person name="Hamelin R.C."/>
            <person name="Kema G.H.J."/>
            <person name="Lawrence C."/>
            <person name="Scott J.A."/>
            <person name="Spatafora J.W."/>
            <person name="Turgeon B.G."/>
            <person name="de Wit P.J.G.M."/>
            <person name="Zhong S."/>
            <person name="Goodwin S.B."/>
            <person name="Grigoriev I.V."/>
        </authorList>
    </citation>
    <scope>NUCLEOTIDE SEQUENCE [LARGE SCALE GENOMIC DNA]</scope>
    <source>
        <strain evidence="1 2">CIRAD86</strain>
    </source>
</reference>
<protein>
    <submittedName>
        <fullName evidence="1">Uncharacterized protein</fullName>
    </submittedName>
</protein>
<sequence>MMVPCEGGSSSVDILVLTLHLRWSNWPAEIPLEEVPGWRPNIVGYAKTAGIDLTEQDVAGLERFLKGEMDMPVIDEIPAIEKNKEAGNRDRWSYHKKFMTYSREHGTIGGSSGNILKWTRKEREEASYTGKDLLQVMEMSMKMFPFTTLIAESQQQ</sequence>
<dbReference type="OrthoDB" id="3640879at2759"/>
<keyword evidence="2" id="KW-1185">Reference proteome</keyword>